<organism evidence="3 4">
    <name type="scientific">Marinobacter adhaerens</name>
    <dbReference type="NCBI Taxonomy" id="1033846"/>
    <lineage>
        <taxon>Bacteria</taxon>
        <taxon>Pseudomonadati</taxon>
        <taxon>Pseudomonadota</taxon>
        <taxon>Gammaproteobacteria</taxon>
        <taxon>Pseudomonadales</taxon>
        <taxon>Marinobacteraceae</taxon>
        <taxon>Marinobacter</taxon>
    </lineage>
</organism>
<dbReference type="Gene3D" id="3.40.50.850">
    <property type="entry name" value="Isochorismatase-like"/>
    <property type="match status" value="1"/>
</dbReference>
<evidence type="ECO:0000313" key="3">
    <source>
        <dbReference type="EMBL" id="HBC33928.1"/>
    </source>
</evidence>
<dbReference type="InterPro" id="IPR000868">
    <property type="entry name" value="Isochorismatase-like_dom"/>
</dbReference>
<evidence type="ECO:0000259" key="2">
    <source>
        <dbReference type="Pfam" id="PF00857"/>
    </source>
</evidence>
<dbReference type="Pfam" id="PF00857">
    <property type="entry name" value="Isochorismatase"/>
    <property type="match status" value="1"/>
</dbReference>
<proteinExistence type="predicted"/>
<feature type="domain" description="Isochorismatase-like" evidence="2">
    <location>
        <begin position="15"/>
        <end position="202"/>
    </location>
</feature>
<accession>A0A352IR45</accession>
<dbReference type="GO" id="GO:0016787">
    <property type="term" value="F:hydrolase activity"/>
    <property type="evidence" value="ECO:0007669"/>
    <property type="project" value="UniProtKB-KW"/>
</dbReference>
<protein>
    <submittedName>
        <fullName evidence="3">Cysteine hydrolase</fullName>
    </submittedName>
</protein>
<dbReference type="CDD" id="cd00431">
    <property type="entry name" value="cysteine_hydrolases"/>
    <property type="match status" value="1"/>
</dbReference>
<evidence type="ECO:0000256" key="1">
    <source>
        <dbReference type="ARBA" id="ARBA00022801"/>
    </source>
</evidence>
<dbReference type="EMBL" id="DNNA01000103">
    <property type="protein sequence ID" value="HBC33928.1"/>
    <property type="molecule type" value="Genomic_DNA"/>
</dbReference>
<keyword evidence="1 3" id="KW-0378">Hydrolase</keyword>
<gene>
    <name evidence="3" type="ORF">DC045_06330</name>
</gene>
<reference evidence="3 4" key="1">
    <citation type="journal article" date="2018" name="Nat. Biotechnol.">
        <title>A standardized bacterial taxonomy based on genome phylogeny substantially revises the tree of life.</title>
        <authorList>
            <person name="Parks D.H."/>
            <person name="Chuvochina M."/>
            <person name="Waite D.W."/>
            <person name="Rinke C."/>
            <person name="Skarshewski A."/>
            <person name="Chaumeil P.A."/>
            <person name="Hugenholtz P."/>
        </authorList>
    </citation>
    <scope>NUCLEOTIDE SEQUENCE [LARGE SCALE GENOMIC DNA]</scope>
    <source>
        <strain evidence="3">UBA9380</strain>
    </source>
</reference>
<sequence>MPKLRYAWPVVTSRTALIVVDMQRVFCEPEGDLYVPSTTAITPRIQQLTDVCRKNGVPVVYLRHIVRGDGSDTGRMSDMYPDVDEVLARDNPMVEIIGQLAPLTGDVVVDKLFYSGFHGTDLDTILRSRDVDTLIVCGTVTNVCCDTTIRDAVHREYKVIALSDASAAMPYPDLGWGAVTADEVQKVALTTFAYEFGEVTSTVDIVRRLQSRE</sequence>
<dbReference type="InterPro" id="IPR050272">
    <property type="entry name" value="Isochorismatase-like_hydrls"/>
</dbReference>
<name>A0A352IR45_9GAMM</name>
<evidence type="ECO:0000313" key="4">
    <source>
        <dbReference type="Proteomes" id="UP000263489"/>
    </source>
</evidence>
<dbReference type="InterPro" id="IPR036380">
    <property type="entry name" value="Isochorismatase-like_sf"/>
</dbReference>
<dbReference type="AlphaFoldDB" id="A0A352IR45"/>
<dbReference type="PANTHER" id="PTHR43540:SF6">
    <property type="entry name" value="ISOCHORISMATASE-LIKE DOMAIN-CONTAINING PROTEIN"/>
    <property type="match status" value="1"/>
</dbReference>
<dbReference type="SUPFAM" id="SSF52499">
    <property type="entry name" value="Isochorismatase-like hydrolases"/>
    <property type="match status" value="1"/>
</dbReference>
<dbReference type="Proteomes" id="UP000263489">
    <property type="component" value="Unassembled WGS sequence"/>
</dbReference>
<comment type="caution">
    <text evidence="3">The sequence shown here is derived from an EMBL/GenBank/DDBJ whole genome shotgun (WGS) entry which is preliminary data.</text>
</comment>
<dbReference type="PANTHER" id="PTHR43540">
    <property type="entry name" value="PEROXYUREIDOACRYLATE/UREIDOACRYLATE AMIDOHYDROLASE-RELATED"/>
    <property type="match status" value="1"/>
</dbReference>